<dbReference type="Pfam" id="PF13545">
    <property type="entry name" value="HTH_Crp_2"/>
    <property type="match status" value="1"/>
</dbReference>
<keyword evidence="3" id="KW-0804">Transcription</keyword>
<dbReference type="InterPro" id="IPR012318">
    <property type="entry name" value="HTH_CRP"/>
</dbReference>
<dbReference type="InterPro" id="IPR000595">
    <property type="entry name" value="cNMP-bd_dom"/>
</dbReference>
<dbReference type="PANTHER" id="PTHR24567:SF28">
    <property type="entry name" value="LISTERIOLYSIN REGULATORY PROTEIN"/>
    <property type="match status" value="1"/>
</dbReference>
<dbReference type="EMBL" id="JAWDID010000011">
    <property type="protein sequence ID" value="MDU0340220.1"/>
    <property type="molecule type" value="Genomic_DNA"/>
</dbReference>
<dbReference type="InterPro" id="IPR036390">
    <property type="entry name" value="WH_DNA-bd_sf"/>
</dbReference>
<dbReference type="CDD" id="cd00092">
    <property type="entry name" value="HTH_CRP"/>
    <property type="match status" value="1"/>
</dbReference>
<sequence length="230" mass="25467">MGMDRSVLRSIPLFATMGDEQLDRMTAQANARRVPQGDAVFEQGDPAKAFYLLLHGRLKVTQVTRDGQQIIVRVVHPGDLFGFTRALGRPDYPGTATAAVDSLVASWPTESWDGFVENNPQLAMSAIRTIGQRLDEAHTRIREMSTEEVERRVAHAVLRLVEQAGMRVETGMRVDFPISRRDIAEMTGTTLHTVSRILSAWETQGLVEGGRQRLVVCDAAALTRLAENAE</sequence>
<keyword evidence="1" id="KW-0805">Transcription regulation</keyword>
<organism evidence="6 7">
    <name type="scientific">Bosea rubneri</name>
    <dbReference type="NCBI Taxonomy" id="3075434"/>
    <lineage>
        <taxon>Bacteria</taxon>
        <taxon>Pseudomonadati</taxon>
        <taxon>Pseudomonadota</taxon>
        <taxon>Alphaproteobacteria</taxon>
        <taxon>Hyphomicrobiales</taxon>
        <taxon>Boseaceae</taxon>
        <taxon>Bosea</taxon>
    </lineage>
</organism>
<evidence type="ECO:0000256" key="1">
    <source>
        <dbReference type="ARBA" id="ARBA00023015"/>
    </source>
</evidence>
<dbReference type="SMART" id="SM00100">
    <property type="entry name" value="cNMP"/>
    <property type="match status" value="1"/>
</dbReference>
<feature type="domain" description="Cyclic nucleotide-binding" evidence="4">
    <location>
        <begin position="13"/>
        <end position="98"/>
    </location>
</feature>
<evidence type="ECO:0000313" key="7">
    <source>
        <dbReference type="Proteomes" id="UP001254257"/>
    </source>
</evidence>
<dbReference type="Pfam" id="PF00027">
    <property type="entry name" value="cNMP_binding"/>
    <property type="match status" value="1"/>
</dbReference>
<dbReference type="PROSITE" id="PS51063">
    <property type="entry name" value="HTH_CRP_2"/>
    <property type="match status" value="1"/>
</dbReference>
<keyword evidence="7" id="KW-1185">Reference proteome</keyword>
<dbReference type="CDD" id="cd00038">
    <property type="entry name" value="CAP_ED"/>
    <property type="match status" value="1"/>
</dbReference>
<evidence type="ECO:0000256" key="3">
    <source>
        <dbReference type="ARBA" id="ARBA00023163"/>
    </source>
</evidence>
<dbReference type="SUPFAM" id="SSF46785">
    <property type="entry name" value="Winged helix' DNA-binding domain"/>
    <property type="match status" value="1"/>
</dbReference>
<dbReference type="PROSITE" id="PS50042">
    <property type="entry name" value="CNMP_BINDING_3"/>
    <property type="match status" value="1"/>
</dbReference>
<evidence type="ECO:0000259" key="5">
    <source>
        <dbReference type="PROSITE" id="PS51063"/>
    </source>
</evidence>
<dbReference type="InterPro" id="IPR018490">
    <property type="entry name" value="cNMP-bd_dom_sf"/>
</dbReference>
<dbReference type="PRINTS" id="PR00034">
    <property type="entry name" value="HTHCRP"/>
</dbReference>
<keyword evidence="2" id="KW-0238">DNA-binding</keyword>
<dbReference type="PANTHER" id="PTHR24567">
    <property type="entry name" value="CRP FAMILY TRANSCRIPTIONAL REGULATORY PROTEIN"/>
    <property type="match status" value="1"/>
</dbReference>
<evidence type="ECO:0000256" key="2">
    <source>
        <dbReference type="ARBA" id="ARBA00023125"/>
    </source>
</evidence>
<accession>A0ABU3S612</accession>
<proteinExistence type="predicted"/>
<dbReference type="SMART" id="SM00419">
    <property type="entry name" value="HTH_CRP"/>
    <property type="match status" value="1"/>
</dbReference>
<evidence type="ECO:0000259" key="4">
    <source>
        <dbReference type="PROSITE" id="PS50042"/>
    </source>
</evidence>
<reference evidence="6 7" key="1">
    <citation type="submission" date="2023-09" db="EMBL/GenBank/DDBJ databases">
        <title>Whole genome shotgun sequencing (WGS) of Bosea sp. ZW T0_25, isolated from stored onions (Allium cepa).</title>
        <authorList>
            <person name="Stoll D.A."/>
            <person name="Huch M."/>
        </authorList>
    </citation>
    <scope>NUCLEOTIDE SEQUENCE [LARGE SCALE GENOMIC DNA]</scope>
    <source>
        <strain evidence="6 7">ZW T0_25</strain>
    </source>
</reference>
<dbReference type="InterPro" id="IPR014710">
    <property type="entry name" value="RmlC-like_jellyroll"/>
</dbReference>
<dbReference type="InterPro" id="IPR036388">
    <property type="entry name" value="WH-like_DNA-bd_sf"/>
</dbReference>
<gene>
    <name evidence="6" type="ORF">RKE40_10025</name>
</gene>
<dbReference type="Gene3D" id="1.10.10.10">
    <property type="entry name" value="Winged helix-like DNA-binding domain superfamily/Winged helix DNA-binding domain"/>
    <property type="match status" value="1"/>
</dbReference>
<dbReference type="InterPro" id="IPR050397">
    <property type="entry name" value="Env_Response_Regulators"/>
</dbReference>
<protein>
    <submittedName>
        <fullName evidence="6">Crp/Fnr family transcriptional regulator</fullName>
    </submittedName>
</protein>
<evidence type="ECO:0000313" key="6">
    <source>
        <dbReference type="EMBL" id="MDU0340220.1"/>
    </source>
</evidence>
<dbReference type="Gene3D" id="2.60.120.10">
    <property type="entry name" value="Jelly Rolls"/>
    <property type="match status" value="1"/>
</dbReference>
<comment type="caution">
    <text evidence="6">The sequence shown here is derived from an EMBL/GenBank/DDBJ whole genome shotgun (WGS) entry which is preliminary data.</text>
</comment>
<dbReference type="Proteomes" id="UP001254257">
    <property type="component" value="Unassembled WGS sequence"/>
</dbReference>
<dbReference type="RefSeq" id="WP_316018091.1">
    <property type="nucleotide sequence ID" value="NZ_JAWDID010000011.1"/>
</dbReference>
<dbReference type="SUPFAM" id="SSF51206">
    <property type="entry name" value="cAMP-binding domain-like"/>
    <property type="match status" value="1"/>
</dbReference>
<feature type="domain" description="HTH crp-type" evidence="5">
    <location>
        <begin position="147"/>
        <end position="220"/>
    </location>
</feature>
<name>A0ABU3S612_9HYPH</name>